<comment type="caution">
    <text evidence="2">The sequence shown here is derived from an EMBL/GenBank/DDBJ whole genome shotgun (WGS) entry which is preliminary data.</text>
</comment>
<dbReference type="Proteomes" id="UP000720189">
    <property type="component" value="Unassembled WGS sequence"/>
</dbReference>
<dbReference type="EMBL" id="JAGMUX010000028">
    <property type="protein sequence ID" value="KAH7220508.1"/>
    <property type="molecule type" value="Genomic_DNA"/>
</dbReference>
<sequence length="151" mass="16941">MRQLHAERFLNKCPPTNHNNNPEVEVKHQEPKLVQTANQVDLDMNPPSTEPLHDNGPFLMEERQQDPLQDTMAGDRQADPLDVRLQTDRCMRQQSAGSVAILYRQSTAATSHNLSKPQRGPHSTGRVPDITQSARRTEIPVIEKANAGATY</sequence>
<feature type="region of interest" description="Disordered" evidence="1">
    <location>
        <begin position="42"/>
        <end position="81"/>
    </location>
</feature>
<dbReference type="RefSeq" id="XP_046042112.1">
    <property type="nucleotide sequence ID" value="XM_046190900.1"/>
</dbReference>
<keyword evidence="3" id="KW-1185">Reference proteome</keyword>
<gene>
    <name evidence="2" type="ORF">BKA55DRAFT_546288</name>
</gene>
<feature type="region of interest" description="Disordered" evidence="1">
    <location>
        <begin position="1"/>
        <end position="30"/>
    </location>
</feature>
<accession>A0A9P9FYJ5</accession>
<proteinExistence type="predicted"/>
<organism evidence="2 3">
    <name type="scientific">Fusarium redolens</name>
    <dbReference type="NCBI Taxonomy" id="48865"/>
    <lineage>
        <taxon>Eukaryota</taxon>
        <taxon>Fungi</taxon>
        <taxon>Dikarya</taxon>
        <taxon>Ascomycota</taxon>
        <taxon>Pezizomycotina</taxon>
        <taxon>Sordariomycetes</taxon>
        <taxon>Hypocreomycetidae</taxon>
        <taxon>Hypocreales</taxon>
        <taxon>Nectriaceae</taxon>
        <taxon>Fusarium</taxon>
        <taxon>Fusarium redolens species complex</taxon>
    </lineage>
</organism>
<protein>
    <submittedName>
        <fullName evidence="2">Uncharacterized protein</fullName>
    </submittedName>
</protein>
<name>A0A9P9FYJ5_FUSRE</name>
<reference evidence="2" key="1">
    <citation type="journal article" date="2021" name="Nat. Commun.">
        <title>Genetic determinants of endophytism in the Arabidopsis root mycobiome.</title>
        <authorList>
            <person name="Mesny F."/>
            <person name="Miyauchi S."/>
            <person name="Thiergart T."/>
            <person name="Pickel B."/>
            <person name="Atanasova L."/>
            <person name="Karlsson M."/>
            <person name="Huettel B."/>
            <person name="Barry K.W."/>
            <person name="Haridas S."/>
            <person name="Chen C."/>
            <person name="Bauer D."/>
            <person name="Andreopoulos W."/>
            <person name="Pangilinan J."/>
            <person name="LaButti K."/>
            <person name="Riley R."/>
            <person name="Lipzen A."/>
            <person name="Clum A."/>
            <person name="Drula E."/>
            <person name="Henrissat B."/>
            <person name="Kohler A."/>
            <person name="Grigoriev I.V."/>
            <person name="Martin F.M."/>
            <person name="Hacquard S."/>
        </authorList>
    </citation>
    <scope>NUCLEOTIDE SEQUENCE</scope>
    <source>
        <strain evidence="2">MPI-CAGE-AT-0023</strain>
    </source>
</reference>
<evidence type="ECO:0000313" key="2">
    <source>
        <dbReference type="EMBL" id="KAH7220508.1"/>
    </source>
</evidence>
<feature type="compositionally biased region" description="Basic and acidic residues" evidence="1">
    <location>
        <begin position="1"/>
        <end position="10"/>
    </location>
</feature>
<evidence type="ECO:0000313" key="3">
    <source>
        <dbReference type="Proteomes" id="UP000720189"/>
    </source>
</evidence>
<dbReference type="AlphaFoldDB" id="A0A9P9FYJ5"/>
<feature type="region of interest" description="Disordered" evidence="1">
    <location>
        <begin position="108"/>
        <end position="151"/>
    </location>
</feature>
<dbReference type="GeneID" id="70220854"/>
<evidence type="ECO:0000256" key="1">
    <source>
        <dbReference type="SAM" id="MobiDB-lite"/>
    </source>
</evidence>